<evidence type="ECO:0000259" key="5">
    <source>
        <dbReference type="PROSITE" id="PS51651"/>
    </source>
</evidence>
<dbReference type="PANTHER" id="PTHR23317:SF81">
    <property type="entry name" value="DEDICATOR OF CYTOKINESIS PROTEIN 11"/>
    <property type="match status" value="1"/>
</dbReference>
<dbReference type="PANTHER" id="PTHR23317">
    <property type="entry name" value="DEDICATOR OF CYTOKINESIS DOCK"/>
    <property type="match status" value="1"/>
</dbReference>
<dbReference type="InterPro" id="IPR037809">
    <property type="entry name" value="C2_Dock-D"/>
</dbReference>
<dbReference type="InterPro" id="IPR026791">
    <property type="entry name" value="DOCK"/>
</dbReference>
<dbReference type="Gene3D" id="2.30.29.30">
    <property type="entry name" value="Pleckstrin-homology domain (PH domain)/Phosphotyrosine-binding domain (PTB)"/>
    <property type="match status" value="1"/>
</dbReference>
<name>A0A8T2P2E7_9TELE</name>
<dbReference type="InterPro" id="IPR021816">
    <property type="entry name" value="DOCK_C/D_N"/>
</dbReference>
<dbReference type="InterPro" id="IPR027007">
    <property type="entry name" value="C2_DOCK-type_domain"/>
</dbReference>
<dbReference type="InterPro" id="IPR043161">
    <property type="entry name" value="DOCK_C_lobe_A"/>
</dbReference>
<dbReference type="PROSITE" id="PS51650">
    <property type="entry name" value="C2_DOCK"/>
    <property type="match status" value="1"/>
</dbReference>
<evidence type="ECO:0000313" key="7">
    <source>
        <dbReference type="Proteomes" id="UP000824540"/>
    </source>
</evidence>
<reference evidence="6" key="1">
    <citation type="thesis" date="2021" institute="BYU ScholarsArchive" country="Provo, UT, USA">
        <title>Applications of and Algorithms for Genome Assembly and Genomic Analyses with an Emphasis on Marine Teleosts.</title>
        <authorList>
            <person name="Pickett B.D."/>
        </authorList>
    </citation>
    <scope>NUCLEOTIDE SEQUENCE</scope>
    <source>
        <strain evidence="6">HI-2016</strain>
    </source>
</reference>
<dbReference type="PROSITE" id="PS51651">
    <property type="entry name" value="DOCKER"/>
    <property type="match status" value="1"/>
</dbReference>
<dbReference type="InterPro" id="IPR046770">
    <property type="entry name" value="DOCKER_Lobe_B"/>
</dbReference>
<dbReference type="OrthoDB" id="47328at2759"/>
<dbReference type="Gene3D" id="1.20.58.740">
    <property type="match status" value="1"/>
</dbReference>
<accession>A0A8T2P2E7</accession>
<evidence type="ECO:0000313" key="6">
    <source>
        <dbReference type="EMBL" id="KAG9346634.1"/>
    </source>
</evidence>
<dbReference type="Pfam" id="PF14429">
    <property type="entry name" value="DOCK-C2"/>
    <property type="match status" value="1"/>
</dbReference>
<feature type="domain" description="DOCKER" evidence="5">
    <location>
        <begin position="1439"/>
        <end position="1828"/>
    </location>
</feature>
<dbReference type="InterPro" id="IPR011993">
    <property type="entry name" value="PH-like_dom_sf"/>
</dbReference>
<dbReference type="Pfam" id="PF20422">
    <property type="entry name" value="DHR-2_Lobe_B"/>
    <property type="match status" value="1"/>
</dbReference>
<evidence type="ECO:0000256" key="2">
    <source>
        <dbReference type="PROSITE-ProRule" id="PRU00983"/>
    </source>
</evidence>
<dbReference type="SMART" id="SM00233">
    <property type="entry name" value="PH"/>
    <property type="match status" value="1"/>
</dbReference>
<dbReference type="InterPro" id="IPR027357">
    <property type="entry name" value="DOCKER_dom"/>
</dbReference>
<feature type="domain" description="C2 DOCK-type" evidence="4">
    <location>
        <begin position="537"/>
        <end position="710"/>
    </location>
</feature>
<dbReference type="InterPro" id="IPR046769">
    <property type="entry name" value="DOCKER_Lobe_A"/>
</dbReference>
<dbReference type="InterPro" id="IPR043162">
    <property type="entry name" value="DOCK_C_lobe_C"/>
</dbReference>
<comment type="caution">
    <text evidence="6">The sequence shown here is derived from an EMBL/GenBank/DDBJ whole genome shotgun (WGS) entry which is preliminary data.</text>
</comment>
<keyword evidence="7" id="KW-1185">Reference proteome</keyword>
<dbReference type="Pfam" id="PF00169">
    <property type="entry name" value="PH"/>
    <property type="match status" value="1"/>
</dbReference>
<dbReference type="GO" id="GO:0051491">
    <property type="term" value="P:positive regulation of filopodium assembly"/>
    <property type="evidence" value="ECO:0007669"/>
    <property type="project" value="TreeGrafter"/>
</dbReference>
<dbReference type="CDD" id="cd08697">
    <property type="entry name" value="C2_Dock-D"/>
    <property type="match status" value="1"/>
</dbReference>
<gene>
    <name evidence="6" type="ORF">JZ751_006945</name>
</gene>
<dbReference type="Proteomes" id="UP000824540">
    <property type="component" value="Unassembled WGS sequence"/>
</dbReference>
<dbReference type="Pfam" id="PF11878">
    <property type="entry name" value="DOCK_C-D_N"/>
    <property type="match status" value="1"/>
</dbReference>
<dbReference type="GO" id="GO:0005085">
    <property type="term" value="F:guanyl-nucleotide exchange factor activity"/>
    <property type="evidence" value="ECO:0007669"/>
    <property type="project" value="UniProtKB-KW"/>
</dbReference>
<evidence type="ECO:0000259" key="4">
    <source>
        <dbReference type="PROSITE" id="PS51650"/>
    </source>
</evidence>
<dbReference type="InterPro" id="IPR001849">
    <property type="entry name" value="PH_domain"/>
</dbReference>
<dbReference type="InterPro" id="IPR035892">
    <property type="entry name" value="C2_domain_sf"/>
</dbReference>
<evidence type="ECO:0000259" key="3">
    <source>
        <dbReference type="PROSITE" id="PS50003"/>
    </source>
</evidence>
<dbReference type="InterPro" id="IPR046773">
    <property type="entry name" value="DOCKER_Lobe_C"/>
</dbReference>
<dbReference type="SUPFAM" id="SSF50729">
    <property type="entry name" value="PH domain-like"/>
    <property type="match status" value="1"/>
</dbReference>
<sequence length="1855" mass="211283">MSEVRKFTKRLSKPGTAAELRQSVSEAVRTSVIVEQPKIIEPLDYETVVFQRKAQIHSDPHRDLLLCPVDDISECHISRQRRTTFPSVPQNAEKEARSLFAKECIKTYNTDWQVINYKYEAYSGDFRMLPSKGLKTEKLPGHVFEVDEDAKDEAFKRRYFYLSQLPDGSYILNSYKDEKNCKDTKGSIYLDSCIDVVQCPKMRRNGFELKMQERYSHFLAADSEAEMEEWVATLRQVLQSSTDGSQERRNGADPLECALETDQLNKINRNEGRHKLFTLDPETQRLDFSGIEPDVKPFEERFGRRIVVSCHDLTFSLQGCVSEKNDGVLTNVEPFFISLALFDVAKSCKISADFHVDLNPPCVREMLADSLVQGAAEPDNGGSNGLPILQRVSESLLRFPTQGIFSVTNPHADIFLVARIEKVLQNGITHCAEPYIKTSDISKTAQKVLKAAKQTCQRLGQYRMPFAWAAKQVFKDAQGSLDMDGKFSPLYRQDSNSVTSSYIPVKPFEEQCERVSVEIDEFVPEEAKYNHPFTTYKHHLYIFPQQLKYDNQKTFAKARNIAVCVQFRDSDEEGAAALKCIYGKPGEPLFTTSACATVLHHNQSPEFYDEIKIELPVHIHEKHHVLFTFYHISCEFSTKKRESVESLVGYSWAPLLKDGRIQSMELQLPVSASLPAGYLGDKNQDSKKSAPDIKWVENAKPLFKVKAHGASTIYTQDLHLHKFFQHCQLMRAGSEDSPAELIKYLKCLHAMETQVIVKFLPTILVQLFEVLTTATKESHEIAVNSTRVIIHIVSRCHEEGLEHYLRSFLKYVFVTNKKASGTSVTTHEVLATAVTAILKQTADVITSNKLLKYSWFFLETMAKSMAQYLQEGNRMKMPRTQRFPDSFHQALQSLLLSTMPHITIRHAEIPDEARCINLSLANFIKRCFTFMNRGFVFSLVNDYMCGFSLKDPKVLTEMKFDFLMVVCNHEHYIPLNLPMAFGRTKLQRVQDLITYAAERFGAVDLSLEFSLTEEYCRNHFLVGLLLREVAEGVHGCPEIRQLAVAVLKNLMVKHALDDRYNAYKASGDDLMLACSALDHRRISAAVDKDQGFSAHNGHVVRREDSRDATTGFHNEHSAPCWSTGSLRGQGSSAVFFAHCQDHTLLSYWNKVPPQDIMNFLSLLESQDGWVSKLFSPDRKSQTMPVMRSRVGLMQAKIQQFSTMDTSFTLNTGAGPSEAEINHQSLLEGNISTEVCLTVLDVISLFTQSFKNQLLDSDGHNPLMKKVFDVYLTFLKVGQSEAALKHIFATLRAFITKFPSALFKGRVTLCAALCYEVLKCCVSKLGTLRSEASALLYLLMRNNFEYTKRKTFLRTHLQIIIAVSQLIADVALTASSRFQESLSVINNFANSDKAMKATAFPAEVKSLTKRIRTVLMATAQMREHERDPEMLLDLQYSLARSYASTPELRRTWLDSMARAHLKNGDYSEAAMCYVHVAALVAEYLHRKKMFPSGLAAFKKVTLNIDEEAAMKDDTGMQDVYYSEEVLVEQLELCVDGLWKAERYELITHIAKLIIPVYEKRVEFEGFFEEEDGKEYIYKEPKLTGLSEISHRLLSLYADKFGAENIKIIQDSNKVNPKELDSKFAHVQVTFVKPYFDEKEALEKTTDFEKCHNINRFVFETPYTLSGKKHGGVEEQCKRRTVLTTANTFPYVKKRVEVIAEKQVELKPIDVAIDEMRDRTIELQKLCSSPEVDMIQLQLKLQGCVSVQVNAGPMAYARAFLNDTKSNQYSSKKVKELKEIFRRFVQACSMALDINERLIKEDQFEYQEGLKGNFKDMVKELSDIIHEQIFQEDMMRSLLQNSLHVFRAISGTSTDLD</sequence>
<dbReference type="GO" id="GO:0007264">
    <property type="term" value="P:small GTPase-mediated signal transduction"/>
    <property type="evidence" value="ECO:0007669"/>
    <property type="project" value="InterPro"/>
</dbReference>
<comment type="similarity">
    <text evidence="2">Belongs to the DOCK family.</text>
</comment>
<proteinExistence type="inferred from homology"/>
<dbReference type="Gene3D" id="2.60.40.150">
    <property type="entry name" value="C2 domain"/>
    <property type="match status" value="1"/>
</dbReference>
<keyword evidence="1" id="KW-0344">Guanine-nucleotide releasing factor</keyword>
<dbReference type="Pfam" id="PF20421">
    <property type="entry name" value="DHR-2_Lobe_C"/>
    <property type="match status" value="1"/>
</dbReference>
<dbReference type="FunFam" id="1.20.58.740:FF:000001">
    <property type="entry name" value="dedicator of cytokinesis protein 9 isoform X1"/>
    <property type="match status" value="1"/>
</dbReference>
<organism evidence="6 7">
    <name type="scientific">Albula glossodonta</name>
    <name type="common">roundjaw bonefish</name>
    <dbReference type="NCBI Taxonomy" id="121402"/>
    <lineage>
        <taxon>Eukaryota</taxon>
        <taxon>Metazoa</taxon>
        <taxon>Chordata</taxon>
        <taxon>Craniata</taxon>
        <taxon>Vertebrata</taxon>
        <taxon>Euteleostomi</taxon>
        <taxon>Actinopterygii</taxon>
        <taxon>Neopterygii</taxon>
        <taxon>Teleostei</taxon>
        <taxon>Albuliformes</taxon>
        <taxon>Albulidae</taxon>
        <taxon>Albula</taxon>
    </lineage>
</organism>
<feature type="domain" description="PH" evidence="3">
    <location>
        <begin position="136"/>
        <end position="239"/>
    </location>
</feature>
<evidence type="ECO:0008006" key="8">
    <source>
        <dbReference type="Google" id="ProtNLM"/>
    </source>
</evidence>
<dbReference type="PROSITE" id="PS50003">
    <property type="entry name" value="PH_DOMAIN"/>
    <property type="match status" value="1"/>
</dbReference>
<dbReference type="Gene3D" id="1.25.40.410">
    <property type="match status" value="1"/>
</dbReference>
<protein>
    <recommendedName>
        <fullName evidence="8">Dedicator of cytokinesis 11</fullName>
    </recommendedName>
</protein>
<dbReference type="Pfam" id="PF06920">
    <property type="entry name" value="DHR-2_Lobe_A"/>
    <property type="match status" value="1"/>
</dbReference>
<dbReference type="EMBL" id="JAFBMS010000015">
    <property type="protein sequence ID" value="KAG9346634.1"/>
    <property type="molecule type" value="Genomic_DNA"/>
</dbReference>
<evidence type="ECO:0000256" key="1">
    <source>
        <dbReference type="ARBA" id="ARBA00022658"/>
    </source>
</evidence>